<name>A0A5C6ZGY9_9FLAO</name>
<gene>
    <name evidence="1" type="ORF">ESY86_11555</name>
</gene>
<reference evidence="1 2" key="1">
    <citation type="submission" date="2019-08" db="EMBL/GenBank/DDBJ databases">
        <title>Genomes of Subsaximicrobium wynnwilliamsii strains.</title>
        <authorList>
            <person name="Bowman J.P."/>
        </authorList>
    </citation>
    <scope>NUCLEOTIDE SEQUENCE [LARGE SCALE GENOMIC DNA]</scope>
    <source>
        <strain evidence="1 2">2-80-2</strain>
    </source>
</reference>
<accession>A0A5C6ZGY9</accession>
<evidence type="ECO:0000313" key="2">
    <source>
        <dbReference type="Proteomes" id="UP000321578"/>
    </source>
</evidence>
<dbReference type="GO" id="GO:0005524">
    <property type="term" value="F:ATP binding"/>
    <property type="evidence" value="ECO:0007669"/>
    <property type="project" value="UniProtKB-KW"/>
</dbReference>
<dbReference type="AlphaFoldDB" id="A0A5C6ZGY9"/>
<organism evidence="1 2">
    <name type="scientific">Subsaximicrobium wynnwilliamsii</name>
    <dbReference type="NCBI Taxonomy" id="291179"/>
    <lineage>
        <taxon>Bacteria</taxon>
        <taxon>Pseudomonadati</taxon>
        <taxon>Bacteroidota</taxon>
        <taxon>Flavobacteriia</taxon>
        <taxon>Flavobacteriales</taxon>
        <taxon>Flavobacteriaceae</taxon>
        <taxon>Subsaximicrobium</taxon>
    </lineage>
</organism>
<dbReference type="OrthoDB" id="779537at2"/>
<dbReference type="EMBL" id="VORO01000012">
    <property type="protein sequence ID" value="TXD88603.1"/>
    <property type="molecule type" value="Genomic_DNA"/>
</dbReference>
<protein>
    <submittedName>
        <fullName evidence="1">ATP-binding protein</fullName>
    </submittedName>
</protein>
<sequence length="1113" mass="130840">MHNGFFITHDIYEEWTLDKIVSRKYANYSDIKDFFVDLGNSLPIRRAFRLWLSNQLSDNSQEIEGFIKEAFSDSSIVQFWKDELLIYVLLSDYSESFFKFFENEIIAQEFQILKRILFLLRIACTDISAFKSIDIIKPKGKGWQEVIAFIYEYKADFFDNNMNLVLPLLTDWCNYNKKGETTKYSGLLALSVIQKTETEQNFYIHDKAEENLLKVVYNSANEIKLELKETFDKVLKNKWLNHNDPYHGLCLKILVKPYLAKEVIEVLPLSVIDLCNIFWQKQDKKLDNFGYDRDSIENKYGLISRHRSFDYFPASANQTPVNWLLKTTFWDTLNFIIDFTNRAVVNYQQTNYDKDDFKEITLYIDEQEITQFTSWTLWSLYRGITGPSILQCIHMALEKFLLELSKIVPIEKFKPILIDILRKSKSASLTSIVCSVVLSNPDKFYDIAIILFKTIELYHLDMSRSSSEFQVKSTCSIGYGMNRAKDILYTDERLKACENEHRSSHLERLMLNYQLYGIKGFTEEENTEFIKKLHKILDEHKSNLSKFSKSEEDLYTILLARMDRRNLTAKVKEQVDNKLLIEFEPKELSDELREKSKQANIDFEETFKYSFLRSWSDFLIGGRSQNKNSKHEEYNKDPLLALSETKQLAGELEKGKRGIKMLDYSIPAFVCSKLIIEYGSKLSKKDKNFCKKIISSSLASLFSDDYAYQISDGVEASFHAIPRLIQEFPDEKEDYLSIMLMALFDKSSIGSYKRICDYVIESIHESKLWEENPKEAQAIFLGYIKLIPIYKSIESEKRKGIGFGRGKTKNAILEEFDKRTSDFTFSKLSFDIEDIDLLDIHDLEIVYQLIPSNTKDSIHLEIITKTLPLLVSRLLMDRRDYNREYGNETDIYFVRLHIFKKLTSFILLRETKEIDIYLEPIINYFEATEEAASFLGEFISAEDKLNKYDQFWHVWNSMYPKIITICGNPRNYQIKEVIINYLLAWRWWTDGIEEWHSLKSESLFLYTKAANDMGHIPSVLYSITRVLNSIGSHFKTEGIDWICNIASNNNLLKLEDLESHTLIYLERFMRKFIFINKQKIREEIRLKNKVIPILDFMIERGSIHGYLLRETIL</sequence>
<dbReference type="Proteomes" id="UP000321578">
    <property type="component" value="Unassembled WGS sequence"/>
</dbReference>
<proteinExistence type="predicted"/>
<keyword evidence="1" id="KW-0547">Nucleotide-binding</keyword>
<evidence type="ECO:0000313" key="1">
    <source>
        <dbReference type="EMBL" id="TXD88603.1"/>
    </source>
</evidence>
<keyword evidence="1" id="KW-0067">ATP-binding</keyword>
<comment type="caution">
    <text evidence="1">The sequence shown here is derived from an EMBL/GenBank/DDBJ whole genome shotgun (WGS) entry which is preliminary data.</text>
</comment>
<keyword evidence="2" id="KW-1185">Reference proteome</keyword>